<dbReference type="NCBIfam" id="TIGR02675">
    <property type="entry name" value="tape_meas_nterm"/>
    <property type="match status" value="1"/>
</dbReference>
<sequence length="1025" mass="108243">MSTLDLGTLSGRVGLDISPLERGLGTSVQRIQSWSNQMSGLGKSAGKKLGEGLGDEAPKQTEDAGKKSSESFDRGFDASGLAARISGVLAAVGLGRMAKDAIQTGIETAAGMETAQIGFDTMLGSAQKAQSFLSDLQKFAAETPFEFPELQTAASSLVSIGIDADKVIPIMTTLGNVTSGMGTGSEGIKRATVAIQQMNAAQKISAEDLNQLRDAGIPVYDLLSGALGKTTQEIADMVQKGQLGKDALDAMMGALESGAGLERFSGLMDKQSQSLTGMLSTFNDTTQMGLANAVQPIIPQLKEALGGLSGWLTDTVFPAVTTGIGWAVNAARGLYDLFVNGDFTGALRDAFGMEEDSAAVGFLFGIRDAVIATKNAFVDVVAWVQANQEWLAPVTISILALVAGWKAYQTALTVGKAVVNGYKAAQAALNVVMSANPVALVVIALMALAAGLIYAYNHSERFREIVDTAFRMVGNVVQSVVGWITGTAVPWLVGAWETIVSGAIGLRDGVVGAFEGALRWVQDIFGPGWEQVQAILLLPINLARTLIDIAWGWVTDRFDQARTWVEQIFGPAWSMALEFVTRPFVNAWLAIQAAWGWILDKFESAGSAVSSWALTKWSALEATMRGPIDRAHDWIDTALNGIRGGFESAVDFIGRVWEGIQEHVKKPIRFVMTTVIDHGLIDAFNKVADFAHSPRLDYVTPVGFAGGGYTGMGGKHVPAGVVHRGEVVWSQDDINAWGGPGVVDAMRRWRGYEDGGIVGDIVGGIGSAVSAVMGFISDPIGSLRRVIDGLIGGIGDFPVAQIVAGLPGALVDGLASAIKTAISSIVSSGAGSDAFDTWWAQAVAINPAMASAYGAAKIVAQHESGFQPAVMNDWDVNAVNGTPSGGLMQFILPTFRAFMQAGFGEWLNPVHQLLAFWNYANSRYGGPWSVPGVVAVMNGQSYVGYANGTSSASKGWARVGEYGPEWINFGGGEQVLPNGTGALSRPELHVHLESTGDIRRDTETAVWAITTDRFSQVSKALEGVS</sequence>
<feature type="transmembrane region" description="Helical" evidence="2">
    <location>
        <begin position="429"/>
        <end position="456"/>
    </location>
</feature>
<evidence type="ECO:0000259" key="3">
    <source>
        <dbReference type="Pfam" id="PF20155"/>
    </source>
</evidence>
<dbReference type="Proteomes" id="UP000749311">
    <property type="component" value="Unassembled WGS sequence"/>
</dbReference>
<organism evidence="4 5">
    <name type="scientific">Brooklawnia cerclae</name>
    <dbReference type="NCBI Taxonomy" id="349934"/>
    <lineage>
        <taxon>Bacteria</taxon>
        <taxon>Bacillati</taxon>
        <taxon>Actinomycetota</taxon>
        <taxon>Actinomycetes</taxon>
        <taxon>Propionibacteriales</taxon>
        <taxon>Propionibacteriaceae</taxon>
        <taxon>Brooklawnia</taxon>
    </lineage>
</organism>
<dbReference type="InterPro" id="IPR013491">
    <property type="entry name" value="Tape_meas_N"/>
</dbReference>
<dbReference type="CDD" id="cd13402">
    <property type="entry name" value="LT_TF-like"/>
    <property type="match status" value="1"/>
</dbReference>
<keyword evidence="2" id="KW-0472">Membrane</keyword>
<evidence type="ECO:0000313" key="5">
    <source>
        <dbReference type="Proteomes" id="UP000749311"/>
    </source>
</evidence>
<dbReference type="InterPro" id="IPR053058">
    <property type="entry name" value="Mulikevirus_tape_measure"/>
</dbReference>
<keyword evidence="2" id="KW-0812">Transmembrane</keyword>
<dbReference type="Pfam" id="PF20155">
    <property type="entry name" value="TMP_3"/>
    <property type="match status" value="1"/>
</dbReference>
<proteinExistence type="predicted"/>
<dbReference type="EMBL" id="JAAMOZ010000001">
    <property type="protein sequence ID" value="NIH56243.1"/>
    <property type="molecule type" value="Genomic_DNA"/>
</dbReference>
<accession>A0ABX0SFY9</accession>
<keyword evidence="5" id="KW-1185">Reference proteome</keyword>
<dbReference type="InterPro" id="IPR023346">
    <property type="entry name" value="Lysozyme-like_dom_sf"/>
</dbReference>
<gene>
    <name evidence="4" type="ORF">FB473_000888</name>
</gene>
<protein>
    <submittedName>
        <fullName evidence="4">Tape measure domain-containing protein</fullName>
    </submittedName>
</protein>
<feature type="domain" description="Tape measure protein N-terminal" evidence="3">
    <location>
        <begin position="105"/>
        <end position="292"/>
    </location>
</feature>
<name>A0ABX0SFY9_9ACTN</name>
<reference evidence="4 5" key="1">
    <citation type="submission" date="2020-02" db="EMBL/GenBank/DDBJ databases">
        <title>Sequencing the genomes of 1000 actinobacteria strains.</title>
        <authorList>
            <person name="Klenk H.-P."/>
        </authorList>
    </citation>
    <scope>NUCLEOTIDE SEQUENCE [LARGE SCALE GENOMIC DNA]</scope>
    <source>
        <strain evidence="4 5">DSM 19609</strain>
    </source>
</reference>
<keyword evidence="2" id="KW-1133">Transmembrane helix</keyword>
<evidence type="ECO:0000256" key="1">
    <source>
        <dbReference type="SAM" id="MobiDB-lite"/>
    </source>
</evidence>
<comment type="caution">
    <text evidence="4">The sequence shown here is derived from an EMBL/GenBank/DDBJ whole genome shotgun (WGS) entry which is preliminary data.</text>
</comment>
<dbReference type="PANTHER" id="PTHR38812:SF2">
    <property type="entry name" value="MU-LIKE PROPHAGE FLUMU PROTEIN GP42"/>
    <property type="match status" value="1"/>
</dbReference>
<evidence type="ECO:0000256" key="2">
    <source>
        <dbReference type="SAM" id="Phobius"/>
    </source>
</evidence>
<dbReference type="RefSeq" id="WP_167165213.1">
    <property type="nucleotide sequence ID" value="NZ_BAAAOO010000002.1"/>
</dbReference>
<dbReference type="PANTHER" id="PTHR38812">
    <property type="entry name" value="MU-LIKE PROPHAGE FLUMU PROTEIN GP42"/>
    <property type="match status" value="1"/>
</dbReference>
<dbReference type="SUPFAM" id="SSF53955">
    <property type="entry name" value="Lysozyme-like"/>
    <property type="match status" value="1"/>
</dbReference>
<feature type="region of interest" description="Disordered" evidence="1">
    <location>
        <begin position="38"/>
        <end position="71"/>
    </location>
</feature>
<feature type="compositionally biased region" description="Basic and acidic residues" evidence="1">
    <location>
        <begin position="56"/>
        <end position="71"/>
    </location>
</feature>
<evidence type="ECO:0000313" key="4">
    <source>
        <dbReference type="EMBL" id="NIH56243.1"/>
    </source>
</evidence>